<organism evidence="3 4">
    <name type="scientific">Suillus fuscotomentosus</name>
    <dbReference type="NCBI Taxonomy" id="1912939"/>
    <lineage>
        <taxon>Eukaryota</taxon>
        <taxon>Fungi</taxon>
        <taxon>Dikarya</taxon>
        <taxon>Basidiomycota</taxon>
        <taxon>Agaricomycotina</taxon>
        <taxon>Agaricomycetes</taxon>
        <taxon>Agaricomycetidae</taxon>
        <taxon>Boletales</taxon>
        <taxon>Suillineae</taxon>
        <taxon>Suillaceae</taxon>
        <taxon>Suillus</taxon>
    </lineage>
</organism>
<proteinExistence type="predicted"/>
<dbReference type="RefSeq" id="XP_041226059.1">
    <property type="nucleotide sequence ID" value="XM_041376970.1"/>
</dbReference>
<dbReference type="AlphaFoldDB" id="A0AAD4E8W0"/>
<dbReference type="Proteomes" id="UP001195769">
    <property type="component" value="Unassembled WGS sequence"/>
</dbReference>
<name>A0AAD4E8W0_9AGAM</name>
<comment type="caution">
    <text evidence="3">The sequence shown here is derived from an EMBL/GenBank/DDBJ whole genome shotgun (WGS) entry which is preliminary data.</text>
</comment>
<evidence type="ECO:0000256" key="2">
    <source>
        <dbReference type="SAM" id="SignalP"/>
    </source>
</evidence>
<protein>
    <submittedName>
        <fullName evidence="3">Uncharacterized protein</fullName>
    </submittedName>
</protein>
<keyword evidence="4" id="KW-1185">Reference proteome</keyword>
<dbReference type="EMBL" id="JABBWK010000026">
    <property type="protein sequence ID" value="KAG1900483.1"/>
    <property type="molecule type" value="Genomic_DNA"/>
</dbReference>
<feature type="region of interest" description="Disordered" evidence="1">
    <location>
        <begin position="49"/>
        <end position="144"/>
    </location>
</feature>
<feature type="compositionally biased region" description="Low complexity" evidence="1">
    <location>
        <begin position="230"/>
        <end position="241"/>
    </location>
</feature>
<feature type="region of interest" description="Disordered" evidence="1">
    <location>
        <begin position="207"/>
        <end position="260"/>
    </location>
</feature>
<feature type="chain" id="PRO_5042065981" evidence="2">
    <location>
        <begin position="22"/>
        <end position="291"/>
    </location>
</feature>
<accession>A0AAD4E8W0</accession>
<evidence type="ECO:0000256" key="1">
    <source>
        <dbReference type="SAM" id="MobiDB-lite"/>
    </source>
</evidence>
<dbReference type="GeneID" id="64671268"/>
<feature type="compositionally biased region" description="Polar residues" evidence="1">
    <location>
        <begin position="207"/>
        <end position="218"/>
    </location>
</feature>
<reference evidence="3" key="1">
    <citation type="journal article" date="2020" name="New Phytol.">
        <title>Comparative genomics reveals dynamic genome evolution in host specialist ectomycorrhizal fungi.</title>
        <authorList>
            <person name="Lofgren L.A."/>
            <person name="Nguyen N.H."/>
            <person name="Vilgalys R."/>
            <person name="Ruytinx J."/>
            <person name="Liao H.L."/>
            <person name="Branco S."/>
            <person name="Kuo A."/>
            <person name="LaButti K."/>
            <person name="Lipzen A."/>
            <person name="Andreopoulos W."/>
            <person name="Pangilinan J."/>
            <person name="Riley R."/>
            <person name="Hundley H."/>
            <person name="Na H."/>
            <person name="Barry K."/>
            <person name="Grigoriev I.V."/>
            <person name="Stajich J.E."/>
            <person name="Kennedy P.G."/>
        </authorList>
    </citation>
    <scope>NUCLEOTIDE SEQUENCE</scope>
    <source>
        <strain evidence="3">FC203</strain>
    </source>
</reference>
<sequence>MFIRLSTTFVVLLGLTALVNAGVPAARHAAPLDKRSTLVMTRANYLALAREESPEPDPGKAVVTGRSIQEESPEPDPGKAVVTGREETPEPDPGKAVVTGREETPEPDPGKAVVTGREETPEPDPGKAVVTGREETPEPDPGKHGRVYYRLHWLYGKQTVCQQKFYFTCCKKCFRTRFVRLAQELTSNINIRENLLPQISARVLDTSTSSCSAPNQSSPERREGARPLRSTSSCSKPSQSSPERREGTAGIVTPKIEDARARATAKRGKVNILLTMLGHAGKLREKDCVES</sequence>
<feature type="compositionally biased region" description="Basic and acidic residues" evidence="1">
    <location>
        <begin position="132"/>
        <end position="143"/>
    </location>
</feature>
<gene>
    <name evidence="3" type="ORF">F5891DRAFT_980084</name>
</gene>
<evidence type="ECO:0000313" key="4">
    <source>
        <dbReference type="Proteomes" id="UP001195769"/>
    </source>
</evidence>
<keyword evidence="2" id="KW-0732">Signal</keyword>
<evidence type="ECO:0000313" key="3">
    <source>
        <dbReference type="EMBL" id="KAG1900483.1"/>
    </source>
</evidence>
<feature type="signal peptide" evidence="2">
    <location>
        <begin position="1"/>
        <end position="21"/>
    </location>
</feature>